<gene>
    <name evidence="1" type="ORF">AVEN_262214_1</name>
</gene>
<reference evidence="1 2" key="1">
    <citation type="journal article" date="2019" name="Sci. Rep.">
        <title>Orb-weaving spider Araneus ventricosus genome elucidates the spidroin gene catalogue.</title>
        <authorList>
            <person name="Kono N."/>
            <person name="Nakamura H."/>
            <person name="Ohtoshi R."/>
            <person name="Moran D.A.P."/>
            <person name="Shinohara A."/>
            <person name="Yoshida Y."/>
            <person name="Fujiwara M."/>
            <person name="Mori M."/>
            <person name="Tomita M."/>
            <person name="Arakawa K."/>
        </authorList>
    </citation>
    <scope>NUCLEOTIDE SEQUENCE [LARGE SCALE GENOMIC DNA]</scope>
</reference>
<comment type="caution">
    <text evidence="1">The sequence shown here is derived from an EMBL/GenBank/DDBJ whole genome shotgun (WGS) entry which is preliminary data.</text>
</comment>
<sequence>MRERLEWCGLPHLHWGGSDQLRLDILKRSTPKPVVKAEKTDENLLWCVRKFGISNHFFGLLVIKCYEKYDQLADTWGGLSRSEELRPGRSSAIADGVTHACMILASGRVSSRDRRGWTKVGMI</sequence>
<name>A0A4Y2WE06_ARAVE</name>
<proteinExistence type="predicted"/>
<dbReference type="EMBL" id="BGPR01058754">
    <property type="protein sequence ID" value="GBO34864.1"/>
    <property type="molecule type" value="Genomic_DNA"/>
</dbReference>
<accession>A0A4Y2WE06</accession>
<dbReference type="AlphaFoldDB" id="A0A4Y2WE06"/>
<dbReference type="Proteomes" id="UP000499080">
    <property type="component" value="Unassembled WGS sequence"/>
</dbReference>
<evidence type="ECO:0000313" key="1">
    <source>
        <dbReference type="EMBL" id="GBO34864.1"/>
    </source>
</evidence>
<protein>
    <submittedName>
        <fullName evidence="1">Uncharacterized protein</fullName>
    </submittedName>
</protein>
<evidence type="ECO:0000313" key="2">
    <source>
        <dbReference type="Proteomes" id="UP000499080"/>
    </source>
</evidence>
<organism evidence="1 2">
    <name type="scientific">Araneus ventricosus</name>
    <name type="common">Orbweaver spider</name>
    <name type="synonym">Epeira ventricosa</name>
    <dbReference type="NCBI Taxonomy" id="182803"/>
    <lineage>
        <taxon>Eukaryota</taxon>
        <taxon>Metazoa</taxon>
        <taxon>Ecdysozoa</taxon>
        <taxon>Arthropoda</taxon>
        <taxon>Chelicerata</taxon>
        <taxon>Arachnida</taxon>
        <taxon>Araneae</taxon>
        <taxon>Araneomorphae</taxon>
        <taxon>Entelegynae</taxon>
        <taxon>Araneoidea</taxon>
        <taxon>Araneidae</taxon>
        <taxon>Araneus</taxon>
    </lineage>
</organism>
<keyword evidence="2" id="KW-1185">Reference proteome</keyword>